<evidence type="ECO:0000313" key="8">
    <source>
        <dbReference type="Proteomes" id="UP000276379"/>
    </source>
</evidence>
<evidence type="ECO:0000256" key="1">
    <source>
        <dbReference type="ARBA" id="ARBA00004141"/>
    </source>
</evidence>
<dbReference type="GO" id="GO:0016020">
    <property type="term" value="C:membrane"/>
    <property type="evidence" value="ECO:0007669"/>
    <property type="project" value="UniProtKB-SubCell"/>
</dbReference>
<accession>A0A3R8WWH9</accession>
<proteinExistence type="predicted"/>
<dbReference type="GO" id="GO:0140359">
    <property type="term" value="F:ABC-type transporter activity"/>
    <property type="evidence" value="ECO:0007669"/>
    <property type="project" value="InterPro"/>
</dbReference>
<evidence type="ECO:0000313" key="7">
    <source>
        <dbReference type="EMBL" id="RRQ88059.1"/>
    </source>
</evidence>
<keyword evidence="2 5" id="KW-0812">Transmembrane</keyword>
<name>A0A3R8WWH9_9ACTN</name>
<sequence>MPRGCVCVPPRAVTRCWPAGRSARCCTGPGNEAPLRSPERLRGLTTVAGAARRDYLAVYGVKTLIGSTVPRSVLQPLFLAYLGYLAGGLAGRRFAIVGACVHVLSLAAVVKAADSMTEDLAAGTLYRVRISGPGLPLVHLTRCWIYVVEAVVSALVAVVGVCAFFQEWRLMGALLQGSGLFVLTALSATAFGLAVAAVAALHPASPVLTNLAVYALLVLCGIIAPTDRLIAPVRWVSQLLPFTHGAQSLRALADGRPWAAQAALEALVGAAWLVAGLMLLHRNDRRARRLATDGG</sequence>
<evidence type="ECO:0000256" key="4">
    <source>
        <dbReference type="ARBA" id="ARBA00023136"/>
    </source>
</evidence>
<protein>
    <recommendedName>
        <fullName evidence="6">ABC-2 type transporter transmembrane domain-containing protein</fullName>
    </recommendedName>
</protein>
<evidence type="ECO:0000256" key="5">
    <source>
        <dbReference type="SAM" id="Phobius"/>
    </source>
</evidence>
<feature type="domain" description="ABC-2 type transporter transmembrane" evidence="6">
    <location>
        <begin position="52"/>
        <end position="251"/>
    </location>
</feature>
<dbReference type="Proteomes" id="UP000276379">
    <property type="component" value="Unassembled WGS sequence"/>
</dbReference>
<dbReference type="AlphaFoldDB" id="A0A3R8WWH9"/>
<dbReference type="InterPro" id="IPR013525">
    <property type="entry name" value="ABC2_TM"/>
</dbReference>
<evidence type="ECO:0000256" key="3">
    <source>
        <dbReference type="ARBA" id="ARBA00022989"/>
    </source>
</evidence>
<dbReference type="EMBL" id="PDES01000003">
    <property type="protein sequence ID" value="RRQ88059.1"/>
    <property type="molecule type" value="Genomic_DNA"/>
</dbReference>
<dbReference type="Pfam" id="PF01061">
    <property type="entry name" value="ABC2_membrane"/>
    <property type="match status" value="1"/>
</dbReference>
<keyword evidence="4 5" id="KW-0472">Membrane</keyword>
<comment type="subcellular location">
    <subcellularLocation>
        <location evidence="1">Membrane</location>
        <topology evidence="1">Multi-pass membrane protein</topology>
    </subcellularLocation>
</comment>
<reference evidence="7 8" key="1">
    <citation type="submission" date="2017-10" db="EMBL/GenBank/DDBJ databases">
        <title>Draft genome of actinobacteria isolated from guarana (Paullinia cupana (Mart.) Ducke.</title>
        <authorList>
            <person name="Siqueira K.A."/>
            <person name="Liotti R.G."/>
            <person name="Mendes T.A."/>
            <person name="Soares M.A."/>
        </authorList>
    </citation>
    <scope>NUCLEOTIDE SEQUENCE [LARGE SCALE GENOMIC DNA]</scope>
    <source>
        <strain evidence="7 8">199</strain>
    </source>
</reference>
<evidence type="ECO:0000256" key="2">
    <source>
        <dbReference type="ARBA" id="ARBA00022692"/>
    </source>
</evidence>
<feature type="transmembrane region" description="Helical" evidence="5">
    <location>
        <begin position="258"/>
        <end position="280"/>
    </location>
</feature>
<feature type="transmembrane region" description="Helical" evidence="5">
    <location>
        <begin position="178"/>
        <end position="200"/>
    </location>
</feature>
<keyword evidence="3 5" id="KW-1133">Transmembrane helix</keyword>
<evidence type="ECO:0000259" key="6">
    <source>
        <dbReference type="Pfam" id="PF01061"/>
    </source>
</evidence>
<comment type="caution">
    <text evidence="7">The sequence shown here is derived from an EMBL/GenBank/DDBJ whole genome shotgun (WGS) entry which is preliminary data.</text>
</comment>
<feature type="transmembrane region" description="Helical" evidence="5">
    <location>
        <begin position="143"/>
        <end position="166"/>
    </location>
</feature>
<feature type="transmembrane region" description="Helical" evidence="5">
    <location>
        <begin position="207"/>
        <end position="226"/>
    </location>
</feature>
<keyword evidence="8" id="KW-1185">Reference proteome</keyword>
<organism evidence="7 8">
    <name type="scientific">Streptomyces griseofuscus</name>
    <dbReference type="NCBI Taxonomy" id="146922"/>
    <lineage>
        <taxon>Bacteria</taxon>
        <taxon>Bacillati</taxon>
        <taxon>Actinomycetota</taxon>
        <taxon>Actinomycetes</taxon>
        <taxon>Kitasatosporales</taxon>
        <taxon>Streptomycetaceae</taxon>
        <taxon>Streptomyces</taxon>
    </lineage>
</organism>
<gene>
    <name evidence="7" type="ORF">CQW44_08645</name>
</gene>